<evidence type="ECO:0000313" key="2">
    <source>
        <dbReference type="Proteomes" id="UP000547209"/>
    </source>
</evidence>
<accession>A0A7X0RV33</accession>
<reference evidence="1 2" key="1">
    <citation type="submission" date="2020-08" db="EMBL/GenBank/DDBJ databases">
        <title>Cohnella phylogeny.</title>
        <authorList>
            <person name="Dunlap C."/>
        </authorList>
    </citation>
    <scope>NUCLEOTIDE SEQUENCE [LARGE SCALE GENOMIC DNA]</scope>
    <source>
        <strain evidence="1 2">DSM 28246</strain>
    </source>
</reference>
<comment type="caution">
    <text evidence="1">The sequence shown here is derived from an EMBL/GenBank/DDBJ whole genome shotgun (WGS) entry which is preliminary data.</text>
</comment>
<gene>
    <name evidence="1" type="ORF">H7C19_25755</name>
</gene>
<organism evidence="1 2">
    <name type="scientific">Cohnella nanjingensis</name>
    <dbReference type="NCBI Taxonomy" id="1387779"/>
    <lineage>
        <taxon>Bacteria</taxon>
        <taxon>Bacillati</taxon>
        <taxon>Bacillota</taxon>
        <taxon>Bacilli</taxon>
        <taxon>Bacillales</taxon>
        <taxon>Paenibacillaceae</taxon>
        <taxon>Cohnella</taxon>
    </lineage>
</organism>
<proteinExistence type="predicted"/>
<name>A0A7X0RV33_9BACL</name>
<sequence length="177" mass="19370">MKLRIVPITAAAALSAAVLFGGWFAYRHFGVEQPLDRVAQKVPGVESAQASMKSDQVVLTVKLNKDADLAEVYRQVKADGAQAIGSKELQLVARNSDDPALEKVWRSALFDVAEAMDHRKYTGIRDAMIKLEQATPGLTASSEMDEQNVYISLHLGDHAKYVILPRDPAKLGVWPNA</sequence>
<protein>
    <submittedName>
        <fullName evidence="1">Uncharacterized protein</fullName>
    </submittedName>
</protein>
<dbReference type="EMBL" id="JACJVP010000044">
    <property type="protein sequence ID" value="MBB6674091.1"/>
    <property type="molecule type" value="Genomic_DNA"/>
</dbReference>
<keyword evidence="2" id="KW-1185">Reference proteome</keyword>
<dbReference type="RefSeq" id="WP_185671954.1">
    <property type="nucleotide sequence ID" value="NZ_JACJVP010000044.1"/>
</dbReference>
<dbReference type="AlphaFoldDB" id="A0A7X0RV33"/>
<dbReference type="Proteomes" id="UP000547209">
    <property type="component" value="Unassembled WGS sequence"/>
</dbReference>
<evidence type="ECO:0000313" key="1">
    <source>
        <dbReference type="EMBL" id="MBB6674091.1"/>
    </source>
</evidence>